<evidence type="ECO:0000313" key="1">
    <source>
        <dbReference type="EMBL" id="EPX80044.1"/>
    </source>
</evidence>
<dbReference type="Proteomes" id="UP000015351">
    <property type="component" value="Unassembled WGS sequence"/>
</dbReference>
<dbReference type="EMBL" id="AONI01000009">
    <property type="protein sequence ID" value="EPX80044.1"/>
    <property type="molecule type" value="Genomic_DNA"/>
</dbReference>
<organism evidence="1 2">
    <name type="scientific">Litoreibacter arenae DSM 19593</name>
    <dbReference type="NCBI Taxonomy" id="1123360"/>
    <lineage>
        <taxon>Bacteria</taxon>
        <taxon>Pseudomonadati</taxon>
        <taxon>Pseudomonadota</taxon>
        <taxon>Alphaproteobacteria</taxon>
        <taxon>Rhodobacterales</taxon>
        <taxon>Roseobacteraceae</taxon>
        <taxon>Litoreibacter</taxon>
    </lineage>
</organism>
<sequence>MSENICFHVFAPLRTLPVHCCAAPTLKQAGCADARNLCVCAGVINRWFRRNASTHCESCDSDAQAGMADCLHKVGDFTLPIGANTLEKVRASSNVRISVSSSQLRISLRGP</sequence>
<keyword evidence="2" id="KW-1185">Reference proteome</keyword>
<dbReference type="HOGENOM" id="CLU_2155247_0_0_5"/>
<proteinExistence type="predicted"/>
<accession>S9S1F3</accession>
<evidence type="ECO:0000313" key="2">
    <source>
        <dbReference type="Proteomes" id="UP000015351"/>
    </source>
</evidence>
<reference evidence="2" key="1">
    <citation type="journal article" date="2013" name="Stand. Genomic Sci.">
        <title>Genome sequence of the Litoreibacter arenae type strain (DSM 19593(T)), a member of the Roseobacter clade isolated from sea sand.</title>
        <authorList>
            <person name="Riedel T."/>
            <person name="Fiebig A."/>
            <person name="Petersen J."/>
            <person name="Gronow S."/>
            <person name="Kyrpides N.C."/>
            <person name="Goker M."/>
            <person name="Klenk H.P."/>
        </authorList>
    </citation>
    <scope>NUCLEOTIDE SEQUENCE [LARGE SCALE GENOMIC DNA]</scope>
    <source>
        <strain evidence="2">DSM 19593</strain>
    </source>
</reference>
<gene>
    <name evidence="1" type="ORF">thalar_01380</name>
</gene>
<comment type="caution">
    <text evidence="1">The sequence shown here is derived from an EMBL/GenBank/DDBJ whole genome shotgun (WGS) entry which is preliminary data.</text>
</comment>
<dbReference type="AlphaFoldDB" id="S9S1F3"/>
<protein>
    <submittedName>
        <fullName evidence="1">Uncharacterized protein</fullName>
    </submittedName>
</protein>
<name>S9S1F3_9RHOB</name>